<dbReference type="Proteomes" id="UP001159042">
    <property type="component" value="Unassembled WGS sequence"/>
</dbReference>
<gene>
    <name evidence="7" type="ORF">NQ315_014859</name>
</gene>
<organism evidence="7 8">
    <name type="scientific">Exocentrus adspersus</name>
    <dbReference type="NCBI Taxonomy" id="1586481"/>
    <lineage>
        <taxon>Eukaryota</taxon>
        <taxon>Metazoa</taxon>
        <taxon>Ecdysozoa</taxon>
        <taxon>Arthropoda</taxon>
        <taxon>Hexapoda</taxon>
        <taxon>Insecta</taxon>
        <taxon>Pterygota</taxon>
        <taxon>Neoptera</taxon>
        <taxon>Endopterygota</taxon>
        <taxon>Coleoptera</taxon>
        <taxon>Polyphaga</taxon>
        <taxon>Cucujiformia</taxon>
        <taxon>Chrysomeloidea</taxon>
        <taxon>Cerambycidae</taxon>
        <taxon>Lamiinae</taxon>
        <taxon>Acanthocinini</taxon>
        <taxon>Exocentrus</taxon>
    </lineage>
</organism>
<dbReference type="InterPro" id="IPR000436">
    <property type="entry name" value="Sushi_SCR_CCP_dom"/>
</dbReference>
<accession>A0AAV8VM15</accession>
<dbReference type="EMBL" id="JANEYG010000062">
    <property type="protein sequence ID" value="KAJ8914846.1"/>
    <property type="molecule type" value="Genomic_DNA"/>
</dbReference>
<comment type="caution">
    <text evidence="5">Lacks conserved residue(s) required for the propagation of feature annotation.</text>
</comment>
<dbReference type="PROSITE" id="PS50923">
    <property type="entry name" value="SUSHI"/>
    <property type="match status" value="2"/>
</dbReference>
<feature type="domain" description="Sushi" evidence="6">
    <location>
        <begin position="72"/>
        <end position="129"/>
    </location>
</feature>
<evidence type="ECO:0000256" key="3">
    <source>
        <dbReference type="ARBA" id="ARBA00023157"/>
    </source>
</evidence>
<dbReference type="SMART" id="SM00032">
    <property type="entry name" value="CCP"/>
    <property type="match status" value="2"/>
</dbReference>
<keyword evidence="3 5" id="KW-1015">Disulfide bond</keyword>
<dbReference type="Gene3D" id="2.10.70.10">
    <property type="entry name" value="Complement Module, domain 1"/>
    <property type="match status" value="2"/>
</dbReference>
<comment type="caution">
    <text evidence="7">The sequence shown here is derived from an EMBL/GenBank/DDBJ whole genome shotgun (WGS) entry which is preliminary data.</text>
</comment>
<evidence type="ECO:0000259" key="6">
    <source>
        <dbReference type="PROSITE" id="PS50923"/>
    </source>
</evidence>
<evidence type="ECO:0000256" key="1">
    <source>
        <dbReference type="ARBA" id="ARBA00022659"/>
    </source>
</evidence>
<reference evidence="7 8" key="1">
    <citation type="journal article" date="2023" name="Insect Mol. Biol.">
        <title>Genome sequencing provides insights into the evolution of gene families encoding plant cell wall-degrading enzymes in longhorned beetles.</title>
        <authorList>
            <person name="Shin N.R."/>
            <person name="Okamura Y."/>
            <person name="Kirsch R."/>
            <person name="Pauchet Y."/>
        </authorList>
    </citation>
    <scope>NUCLEOTIDE SEQUENCE [LARGE SCALE GENOMIC DNA]</scope>
    <source>
        <strain evidence="7">EAD_L_NR</strain>
    </source>
</reference>
<dbReference type="SUPFAM" id="SSF57535">
    <property type="entry name" value="Complement control module/SCR domain"/>
    <property type="match status" value="2"/>
</dbReference>
<dbReference type="CDD" id="cd00033">
    <property type="entry name" value="CCP"/>
    <property type="match status" value="1"/>
</dbReference>
<keyword evidence="2" id="KW-0677">Repeat</keyword>
<name>A0AAV8VM15_9CUCU</name>
<dbReference type="InterPro" id="IPR035976">
    <property type="entry name" value="Sushi/SCR/CCP_sf"/>
</dbReference>
<keyword evidence="8" id="KW-1185">Reference proteome</keyword>
<protein>
    <recommendedName>
        <fullName evidence="6">Sushi domain-containing protein</fullName>
    </recommendedName>
</protein>
<dbReference type="PANTHER" id="PTHR19325:SF574">
    <property type="entry name" value="SUSHI, VON WILLEBRAND FACTOR TYPE A, EGF AND PENTRAXIN DOMAIN-CONTAINING PROTEIN 1"/>
    <property type="match status" value="1"/>
</dbReference>
<feature type="domain" description="Sushi" evidence="6">
    <location>
        <begin position="14"/>
        <end position="71"/>
    </location>
</feature>
<feature type="non-terminal residue" evidence="7">
    <location>
        <position position="192"/>
    </location>
</feature>
<keyword evidence="1 5" id="KW-0768">Sushi</keyword>
<evidence type="ECO:0000313" key="7">
    <source>
        <dbReference type="EMBL" id="KAJ8914846.1"/>
    </source>
</evidence>
<dbReference type="InterPro" id="IPR050350">
    <property type="entry name" value="Compl-Cell_Adhes-Reg"/>
</dbReference>
<evidence type="ECO:0000256" key="5">
    <source>
        <dbReference type="PROSITE-ProRule" id="PRU00302"/>
    </source>
</evidence>
<evidence type="ECO:0000256" key="4">
    <source>
        <dbReference type="ARBA" id="ARBA00023180"/>
    </source>
</evidence>
<proteinExistence type="predicted"/>
<feature type="disulfide bond" evidence="5">
    <location>
        <begin position="100"/>
        <end position="127"/>
    </location>
</feature>
<sequence>MFNNFQIVESFFCNKCQTPKPLFNGVVEVKENIAYYYCQAGFELNDQKYINGRKCSKAAKWEGLYEPYCKRIFCGYPGFVRNSYQTGTSYYFQDKVMYHCHEGFRIIGDNVITCELHGVWVPNKPHCLDLVLGTQCNAFKRPSHSEINIFTDEPFFSSLKNKTTFEIGTQIEIICHSDREIFGENILTCTEN</sequence>
<keyword evidence="4" id="KW-0325">Glycoprotein</keyword>
<dbReference type="AlphaFoldDB" id="A0AAV8VM15"/>
<dbReference type="Pfam" id="PF00084">
    <property type="entry name" value="Sushi"/>
    <property type="match status" value="2"/>
</dbReference>
<dbReference type="PANTHER" id="PTHR19325">
    <property type="entry name" value="COMPLEMENT COMPONENT-RELATED SUSHI DOMAIN-CONTAINING"/>
    <property type="match status" value="1"/>
</dbReference>
<evidence type="ECO:0000256" key="2">
    <source>
        <dbReference type="ARBA" id="ARBA00022737"/>
    </source>
</evidence>
<evidence type="ECO:0000313" key="8">
    <source>
        <dbReference type="Proteomes" id="UP001159042"/>
    </source>
</evidence>